<protein>
    <submittedName>
        <fullName evidence="4">Piso0_003972 protein</fullName>
    </submittedName>
</protein>
<evidence type="ECO:0000313" key="3">
    <source>
        <dbReference type="EMBL" id="CCE83397.1"/>
    </source>
</evidence>
<name>G8Y748_PICSO</name>
<sequence length="987" mass="107726">MEAGIGNGSTSQGRLRQQLLSSEQDISNLNDGAMAGPGNGGMGGGMAGARPPPMSAGGAGGLGPYPGGFASSMEPMGPAAVANNSGSRKASMTSQSMMSMNRLFRRNKGGADGFDDEHGVDIQDLTYGSNVSFDDISHIRDRGPYAINSTKTLDTTPFIPTVGMGGGPPTARSMNNIQYRKHMNHQKKIALAQGARAMSLAGGNPMEENDGGRAMSLNVLGGGYGNQPPRAMSLNTNNVLAGGPRTMSLNTRGPVSPYNMHPNAGPRTASMRGNGYGFPMGGPPHPMYHQGAPHPMGPPGAPGHGPNFYQQPPPGSGYFPNNSQNYLQPPAGAMYNNAHMSSSGSLPSPNGLHLNTQQQPQFAKKNTLSPKDISLSPGGYRNVQSPSKSNDSLSNVVEEDEDAELNANKDLDAISENEEDVIYKVGKNESEAASLSRKSTLKKSNSMKLRKINLFDNSNEKEKEKENEEEYSGKSLPKLASARSLTMNTAFDNFRQSSRTSEGNHIEPNGKSSDSIVASGSKETEDESPSTFKSTSSKDNLETSTPGTEENYPNQPQSQNERADSYFESRHIPTKNDDTAAAFKRRTVDKMENLRNIRGGDTSDLLDSSFGDDESVPSASYKKDRKQKSLSLGSKSKNIFRRFSRSKKGADDEDSINDDFKDHNTSFRSGVSDNSGSVSNITKQTKSLTLNKDDFGIINSNKDLLDELQTVTVELASSIKRDLESRNKNKSIGLHKHSNEESLENELLEKSKIIGELQEKLNKERALRFGVEEHILSADSGNGSNVLKLNYEKTELYNQLLVKNDTINQLQEKLDETQNDRGANEDESLLYKYNEILKENAHLKFEIIPELKKQLKHGNINVSSPSRSLKLVNDTDDDPYRDDINTSHDNVEMNTLKRQRDELRETVSQLTSSYNYEIKMAQDKIKALESKLRTSNSISDKITKRLDSHSNSPSKAGSFESLTGKNNGLQGFNIVTQNRIAFNRSDN</sequence>
<feature type="compositionally biased region" description="Polar residues" evidence="2">
    <location>
        <begin position="382"/>
        <end position="395"/>
    </location>
</feature>
<dbReference type="AlphaFoldDB" id="G8Y748"/>
<dbReference type="HOGENOM" id="CLU_004904_0_0_1"/>
<feature type="region of interest" description="Disordered" evidence="2">
    <location>
        <begin position="452"/>
        <end position="630"/>
    </location>
</feature>
<feature type="coiled-coil region" evidence="1">
    <location>
        <begin position="800"/>
        <end position="827"/>
    </location>
</feature>
<organism evidence="4 5">
    <name type="scientific">Pichia sorbitophila (strain ATCC MYA-4447 / BCRC 22081 / CBS 7064 / NBRC 10061 / NRRL Y-12695)</name>
    <name type="common">Hybrid yeast</name>
    <dbReference type="NCBI Taxonomy" id="559304"/>
    <lineage>
        <taxon>Eukaryota</taxon>
        <taxon>Fungi</taxon>
        <taxon>Dikarya</taxon>
        <taxon>Ascomycota</taxon>
        <taxon>Saccharomycotina</taxon>
        <taxon>Pichiomycetes</taxon>
        <taxon>Debaryomycetaceae</taxon>
        <taxon>Millerozyma</taxon>
    </lineage>
</organism>
<feature type="compositionally biased region" description="Polar residues" evidence="2">
    <location>
        <begin position="529"/>
        <end position="560"/>
    </location>
</feature>
<dbReference type="OrthoDB" id="3993678at2759"/>
<dbReference type="Proteomes" id="UP000005222">
    <property type="component" value="Chromosome L"/>
</dbReference>
<keyword evidence="1" id="KW-0175">Coiled coil</keyword>
<dbReference type="InParanoid" id="G8Y748"/>
<feature type="coiled-coil region" evidence="1">
    <location>
        <begin position="893"/>
        <end position="938"/>
    </location>
</feature>
<dbReference type="EMBL" id="FO082049">
    <property type="protein sequence ID" value="CCE83397.1"/>
    <property type="molecule type" value="Genomic_DNA"/>
</dbReference>
<dbReference type="eggNOG" id="ENOG502S6M4">
    <property type="taxonomic scope" value="Eukaryota"/>
</dbReference>
<dbReference type="Proteomes" id="UP000005222">
    <property type="component" value="Chromosome K"/>
</dbReference>
<evidence type="ECO:0000256" key="1">
    <source>
        <dbReference type="SAM" id="Coils"/>
    </source>
</evidence>
<feature type="compositionally biased region" description="Low complexity" evidence="2">
    <location>
        <begin position="669"/>
        <end position="679"/>
    </location>
</feature>
<dbReference type="STRING" id="559304.G8Y748"/>
<accession>G8Y748</accession>
<feature type="compositionally biased region" description="Gly residues" evidence="2">
    <location>
        <begin position="35"/>
        <end position="47"/>
    </location>
</feature>
<feature type="compositionally biased region" description="Basic and acidic residues" evidence="2">
    <location>
        <begin position="561"/>
        <end position="578"/>
    </location>
</feature>
<dbReference type="FunCoup" id="G8Y748">
    <property type="interactions" value="129"/>
</dbReference>
<feature type="compositionally biased region" description="Low complexity" evidence="2">
    <location>
        <begin position="341"/>
        <end position="352"/>
    </location>
</feature>
<feature type="compositionally biased region" description="Polar residues" evidence="2">
    <location>
        <begin position="353"/>
        <end position="369"/>
    </location>
</feature>
<proteinExistence type="predicted"/>
<feature type="region of interest" description="Disordered" evidence="2">
    <location>
        <begin position="943"/>
        <end position="963"/>
    </location>
</feature>
<evidence type="ECO:0000256" key="2">
    <source>
        <dbReference type="SAM" id="MobiDB-lite"/>
    </source>
</evidence>
<gene>
    <name evidence="4" type="primary">Piso0_003972</name>
    <name evidence="3" type="ORF">GNLVRS01_PISO0K06632g</name>
    <name evidence="4" type="ORF">GNLVRS01_PISO0L06633g</name>
</gene>
<feature type="compositionally biased region" description="Basic and acidic residues" evidence="2">
    <location>
        <begin position="586"/>
        <end position="595"/>
    </location>
</feature>
<feature type="compositionally biased region" description="Polar residues" evidence="2">
    <location>
        <begin position="949"/>
        <end position="963"/>
    </location>
</feature>
<feature type="compositionally biased region" description="Polar residues" evidence="2">
    <location>
        <begin position="483"/>
        <end position="503"/>
    </location>
</feature>
<feature type="region of interest" description="Disordered" evidence="2">
    <location>
        <begin position="28"/>
        <end position="60"/>
    </location>
</feature>
<feature type="region of interest" description="Disordered" evidence="2">
    <location>
        <begin position="643"/>
        <end position="679"/>
    </location>
</feature>
<evidence type="ECO:0000313" key="4">
    <source>
        <dbReference type="EMBL" id="CCE84428.1"/>
    </source>
</evidence>
<feature type="region of interest" description="Disordered" evidence="2">
    <location>
        <begin position="291"/>
        <end position="401"/>
    </location>
</feature>
<evidence type="ECO:0000313" key="5">
    <source>
        <dbReference type="Proteomes" id="UP000005222"/>
    </source>
</evidence>
<reference evidence="5" key="2">
    <citation type="journal article" date="2012" name="G3 (Bethesda)">
        <title>Pichia sorbitophila, an interspecies yeast hybrid reveals early steps of genome resolution following polyploidization.</title>
        <authorList>
            <person name="Leh Louis V."/>
            <person name="Despons L."/>
            <person name="Friedrich A."/>
            <person name="Martin T."/>
            <person name="Durrens P."/>
            <person name="Casaregola S."/>
            <person name="Neuveglise C."/>
            <person name="Fairhead C."/>
            <person name="Marck C."/>
            <person name="Cruz J.A."/>
            <person name="Straub M.L."/>
            <person name="Kugler V."/>
            <person name="Sacerdot C."/>
            <person name="Uzunov Z."/>
            <person name="Thierry A."/>
            <person name="Weiss S."/>
            <person name="Bleykasten C."/>
            <person name="De Montigny J."/>
            <person name="Jacques N."/>
            <person name="Jung P."/>
            <person name="Lemaire M."/>
            <person name="Mallet S."/>
            <person name="Morel G."/>
            <person name="Richard G.F."/>
            <person name="Sarkar A."/>
            <person name="Savel G."/>
            <person name="Schacherer J."/>
            <person name="Seret M.L."/>
            <person name="Talla E."/>
            <person name="Samson G."/>
            <person name="Jubin C."/>
            <person name="Poulain J."/>
            <person name="Vacherie B."/>
            <person name="Barbe V."/>
            <person name="Pelletier E."/>
            <person name="Sherman D.J."/>
            <person name="Westhof E."/>
            <person name="Weissenbach J."/>
            <person name="Baret P.V."/>
            <person name="Wincker P."/>
            <person name="Gaillardin C."/>
            <person name="Dujon B."/>
            <person name="Souciet J.L."/>
        </authorList>
    </citation>
    <scope>NUCLEOTIDE SEQUENCE [LARGE SCALE GENOMIC DNA]</scope>
    <source>
        <strain evidence="5">ATCC MYA-4447 / BCRC 22081 / CBS 7064 / NBRC 10061 / NRRL Y-12695</strain>
    </source>
</reference>
<keyword evidence="5" id="KW-1185">Reference proteome</keyword>
<dbReference type="EMBL" id="FO082048">
    <property type="protein sequence ID" value="CCE84428.1"/>
    <property type="molecule type" value="Genomic_DNA"/>
</dbReference>
<reference evidence="4" key="1">
    <citation type="submission" date="2011-10" db="EMBL/GenBank/DDBJ databases">
        <authorList>
            <person name="Genoscope - CEA"/>
        </authorList>
    </citation>
    <scope>NUCLEOTIDE SEQUENCE</scope>
</reference>